<sequence length="64" mass="7181">MISRTILLAAAIGWSGSKFLPPDPPKPLTSQEIRDKGRKKSISNLCAKKKKSKTVKDLCEQWQQ</sequence>
<feature type="region of interest" description="Disordered" evidence="1">
    <location>
        <begin position="20"/>
        <end position="46"/>
    </location>
</feature>
<accession>A0A6J7WFT5</accession>
<protein>
    <submittedName>
        <fullName evidence="2">Uncharacterized protein</fullName>
    </submittedName>
</protein>
<evidence type="ECO:0000256" key="1">
    <source>
        <dbReference type="SAM" id="MobiDB-lite"/>
    </source>
</evidence>
<gene>
    <name evidence="2" type="ORF">UFOVP188_28</name>
</gene>
<feature type="compositionally biased region" description="Basic residues" evidence="1">
    <location>
        <begin position="36"/>
        <end position="46"/>
    </location>
</feature>
<organism evidence="2">
    <name type="scientific">uncultured Caudovirales phage</name>
    <dbReference type="NCBI Taxonomy" id="2100421"/>
    <lineage>
        <taxon>Viruses</taxon>
        <taxon>Duplodnaviria</taxon>
        <taxon>Heunggongvirae</taxon>
        <taxon>Uroviricota</taxon>
        <taxon>Caudoviricetes</taxon>
        <taxon>Peduoviridae</taxon>
        <taxon>Maltschvirus</taxon>
        <taxon>Maltschvirus maltsch</taxon>
    </lineage>
</organism>
<reference evidence="2" key="1">
    <citation type="submission" date="2020-05" db="EMBL/GenBank/DDBJ databases">
        <authorList>
            <person name="Chiriac C."/>
            <person name="Salcher M."/>
            <person name="Ghai R."/>
            <person name="Kavagutti S V."/>
        </authorList>
    </citation>
    <scope>NUCLEOTIDE SEQUENCE</scope>
</reference>
<evidence type="ECO:0000313" key="2">
    <source>
        <dbReference type="EMBL" id="CAB5212544.1"/>
    </source>
</evidence>
<dbReference type="EMBL" id="LR798236">
    <property type="protein sequence ID" value="CAB5212544.1"/>
    <property type="molecule type" value="Genomic_DNA"/>
</dbReference>
<proteinExistence type="predicted"/>
<name>A0A6J7WFT5_9CAUD</name>